<feature type="compositionally biased region" description="Basic and acidic residues" evidence="1">
    <location>
        <begin position="1"/>
        <end position="15"/>
    </location>
</feature>
<gene>
    <name evidence="3" type="ORF">GCM10018785_50720</name>
</gene>
<comment type="caution">
    <text evidence="3">The sequence shown here is derived from an EMBL/GenBank/DDBJ whole genome shotgun (WGS) entry which is preliminary data.</text>
</comment>
<dbReference type="AlphaFoldDB" id="A0A918ZZL3"/>
<proteinExistence type="predicted"/>
<feature type="region of interest" description="Disordered" evidence="1">
    <location>
        <begin position="1"/>
        <end position="41"/>
    </location>
</feature>
<organism evidence="3 4">
    <name type="scientific">Streptomyces longispororuber</name>
    <dbReference type="NCBI Taxonomy" id="68230"/>
    <lineage>
        <taxon>Bacteria</taxon>
        <taxon>Bacillati</taxon>
        <taxon>Actinomycetota</taxon>
        <taxon>Actinomycetes</taxon>
        <taxon>Kitasatosporales</taxon>
        <taxon>Streptomycetaceae</taxon>
        <taxon>Streptomyces</taxon>
    </lineage>
</organism>
<reference evidence="3" key="2">
    <citation type="submission" date="2020-09" db="EMBL/GenBank/DDBJ databases">
        <authorList>
            <person name="Sun Q."/>
            <person name="Ohkuma M."/>
        </authorList>
    </citation>
    <scope>NUCLEOTIDE SEQUENCE</scope>
    <source>
        <strain evidence="3">JCM 4784</strain>
    </source>
</reference>
<dbReference type="Proteomes" id="UP000608024">
    <property type="component" value="Unassembled WGS sequence"/>
</dbReference>
<dbReference type="PANTHER" id="PTHR40763:SF5">
    <property type="entry name" value="MEMBRANE PROTEIN"/>
    <property type="match status" value="1"/>
</dbReference>
<evidence type="ECO:0000313" key="3">
    <source>
        <dbReference type="EMBL" id="GHE76340.1"/>
    </source>
</evidence>
<evidence type="ECO:0000313" key="4">
    <source>
        <dbReference type="Proteomes" id="UP000608024"/>
    </source>
</evidence>
<keyword evidence="4" id="KW-1185">Reference proteome</keyword>
<protein>
    <recommendedName>
        <fullName evidence="2">DUF1707 domain-containing protein</fullName>
    </recommendedName>
</protein>
<dbReference type="EMBL" id="BNBT01000093">
    <property type="protein sequence ID" value="GHE76340.1"/>
    <property type="molecule type" value="Genomic_DNA"/>
</dbReference>
<accession>A0A918ZZL3</accession>
<reference evidence="3" key="1">
    <citation type="journal article" date="2014" name="Int. J. Syst. Evol. Microbiol.">
        <title>Complete genome sequence of Corynebacterium casei LMG S-19264T (=DSM 44701T), isolated from a smear-ripened cheese.</title>
        <authorList>
            <consortium name="US DOE Joint Genome Institute (JGI-PGF)"/>
            <person name="Walter F."/>
            <person name="Albersmeier A."/>
            <person name="Kalinowski J."/>
            <person name="Ruckert C."/>
        </authorList>
    </citation>
    <scope>NUCLEOTIDE SEQUENCE</scope>
    <source>
        <strain evidence="3">JCM 4784</strain>
    </source>
</reference>
<dbReference type="InterPro" id="IPR012551">
    <property type="entry name" value="DUF1707_SHOCT-like"/>
</dbReference>
<dbReference type="PANTHER" id="PTHR40763">
    <property type="entry name" value="MEMBRANE PROTEIN-RELATED"/>
    <property type="match status" value="1"/>
</dbReference>
<feature type="domain" description="DUF1707" evidence="2">
    <location>
        <begin position="76"/>
        <end position="127"/>
    </location>
</feature>
<feature type="region of interest" description="Disordered" evidence="1">
    <location>
        <begin position="213"/>
        <end position="234"/>
    </location>
</feature>
<evidence type="ECO:0000256" key="1">
    <source>
        <dbReference type="SAM" id="MobiDB-lite"/>
    </source>
</evidence>
<dbReference type="Pfam" id="PF08044">
    <property type="entry name" value="DUF1707"/>
    <property type="match status" value="1"/>
</dbReference>
<name>A0A918ZZL3_9ACTN</name>
<sequence length="248" mass="27389">MEESHVREEPYDGERATPGGGSHPHGVRPYERTRQGTPQEPWAEDMKQLPGGAGFMPLTWAYSVGMSSLSEDLPRRVGEDERDEAVRRLREAYAMGHLSHQEMDDRLDQVLTATTHDQVEAALAALPPEERQEQGTTATITAATGRIKRRGAWRVPRHLKVESAFGTVRLDLSRAVIAHPVVDIELHLATGRAGITVPRDAVVDVDDLHTAMKDTRYTPPRHPGPGGPTIRVSGAMGMGRLTIRHARR</sequence>
<evidence type="ECO:0000259" key="2">
    <source>
        <dbReference type="Pfam" id="PF08044"/>
    </source>
</evidence>